<dbReference type="GO" id="GO:0005524">
    <property type="term" value="F:ATP binding"/>
    <property type="evidence" value="ECO:0007669"/>
    <property type="project" value="UniProtKB-KW"/>
</dbReference>
<keyword evidence="3" id="KW-0547">Nucleotide-binding</keyword>
<dbReference type="Gene3D" id="3.90.70.80">
    <property type="match status" value="1"/>
</dbReference>
<evidence type="ECO:0000256" key="4">
    <source>
        <dbReference type="ARBA" id="ARBA00022953"/>
    </source>
</evidence>
<dbReference type="Pfam" id="PF00978">
    <property type="entry name" value="RdRP_2"/>
    <property type="match status" value="1"/>
</dbReference>
<feature type="domain" description="RdRp catalytic" evidence="5">
    <location>
        <begin position="2182"/>
        <end position="2298"/>
    </location>
</feature>
<evidence type="ECO:0000256" key="2">
    <source>
        <dbReference type="ARBA" id="ARBA00022695"/>
    </source>
</evidence>
<dbReference type="GO" id="GO:0016556">
    <property type="term" value="P:mRNA modification"/>
    <property type="evidence" value="ECO:0007669"/>
    <property type="project" value="InterPro"/>
</dbReference>
<evidence type="ECO:0000256" key="3">
    <source>
        <dbReference type="ARBA" id="ARBA00022840"/>
    </source>
</evidence>
<reference evidence="9" key="1">
    <citation type="submission" date="2021-01" db="EMBL/GenBank/DDBJ databases">
        <authorList>
            <person name="Lu g."/>
            <person name="Ye z."/>
        </authorList>
    </citation>
    <scope>NUCLEOTIDE SEQUENCE</scope>
    <source>
        <strain evidence="9">RST1</strain>
    </source>
</reference>
<dbReference type="InterPro" id="IPR003323">
    <property type="entry name" value="OTU_dom"/>
</dbReference>
<evidence type="ECO:0000259" key="8">
    <source>
        <dbReference type="PROSITE" id="PS51743"/>
    </source>
</evidence>
<dbReference type="GO" id="GO:0006351">
    <property type="term" value="P:DNA-templated transcription"/>
    <property type="evidence" value="ECO:0007669"/>
    <property type="project" value="InterPro"/>
</dbReference>
<evidence type="ECO:0000256" key="1">
    <source>
        <dbReference type="ARBA" id="ARBA00022679"/>
    </source>
</evidence>
<evidence type="ECO:0000313" key="9">
    <source>
        <dbReference type="EMBL" id="UTQ79681.1"/>
    </source>
</evidence>
<dbReference type="Pfam" id="PF01443">
    <property type="entry name" value="Viral_helicase1"/>
    <property type="match status" value="1"/>
</dbReference>
<dbReference type="SUPFAM" id="SSF52540">
    <property type="entry name" value="P-loop containing nucleoside triphosphate hydrolases"/>
    <property type="match status" value="1"/>
</dbReference>
<organism evidence="9">
    <name type="scientific">Barley aphid RNA virus 4 iso RP1</name>
    <dbReference type="NCBI Taxonomy" id="2961863"/>
    <lineage>
        <taxon>Viruses</taxon>
        <taxon>Riboviria</taxon>
    </lineage>
</organism>
<dbReference type="GO" id="GO:0003723">
    <property type="term" value="F:RNA binding"/>
    <property type="evidence" value="ECO:0007669"/>
    <property type="project" value="InterPro"/>
</dbReference>
<dbReference type="PROSITE" id="PS51743">
    <property type="entry name" value="ALPHAVIRUS_MT"/>
    <property type="match status" value="1"/>
</dbReference>
<keyword evidence="1" id="KW-0808">Transferase</keyword>
<dbReference type="InterPro" id="IPR043502">
    <property type="entry name" value="DNA/RNA_pol_sf"/>
</dbReference>
<protein>
    <submittedName>
        <fullName evidence="9">Replicase protein</fullName>
    </submittedName>
</protein>
<dbReference type="InterPro" id="IPR007094">
    <property type="entry name" value="RNA-dir_pol_PSvirus"/>
</dbReference>
<keyword evidence="4" id="KW-0693">Viral RNA replication</keyword>
<dbReference type="GO" id="GO:0008174">
    <property type="term" value="F:mRNA methyltransferase activity"/>
    <property type="evidence" value="ECO:0007669"/>
    <property type="project" value="UniProtKB-UniRule"/>
</dbReference>
<dbReference type="PROSITE" id="PS50507">
    <property type="entry name" value="RDRP_SSRNA_POS"/>
    <property type="match status" value="1"/>
</dbReference>
<dbReference type="Pfam" id="PF19223">
    <property type="entry name" value="Chropara_Vmeth"/>
    <property type="match status" value="1"/>
</dbReference>
<dbReference type="CDD" id="cd22744">
    <property type="entry name" value="OTU"/>
    <property type="match status" value="1"/>
</dbReference>
<evidence type="ECO:0000259" key="5">
    <source>
        <dbReference type="PROSITE" id="PS50507"/>
    </source>
</evidence>
<accession>A0A976RX78</accession>
<dbReference type="PROSITE" id="PS51657">
    <property type="entry name" value="PSRV_HELICASE"/>
    <property type="match status" value="1"/>
</dbReference>
<feature type="domain" description="(+)RNA virus helicase C-terminal" evidence="7">
    <location>
        <begin position="1399"/>
        <end position="1694"/>
    </location>
</feature>
<name>A0A976RX78_9VIRU</name>
<dbReference type="GO" id="GO:0039694">
    <property type="term" value="P:viral RNA genome replication"/>
    <property type="evidence" value="ECO:0007669"/>
    <property type="project" value="InterPro"/>
</dbReference>
<dbReference type="SUPFAM" id="SSF56672">
    <property type="entry name" value="DNA/RNA polymerases"/>
    <property type="match status" value="1"/>
</dbReference>
<dbReference type="EMBL" id="MW528427">
    <property type="protein sequence ID" value="UTQ79681.1"/>
    <property type="molecule type" value="mRNA"/>
</dbReference>
<feature type="domain" description="OTU" evidence="6">
    <location>
        <begin position="623"/>
        <end position="757"/>
    </location>
</feature>
<dbReference type="Gene3D" id="3.40.50.300">
    <property type="entry name" value="P-loop containing nucleotide triphosphate hydrolases"/>
    <property type="match status" value="2"/>
</dbReference>
<dbReference type="InterPro" id="IPR027417">
    <property type="entry name" value="P-loop_NTPase"/>
</dbReference>
<dbReference type="PROSITE" id="PS50802">
    <property type="entry name" value="OTU"/>
    <property type="match status" value="1"/>
</dbReference>
<evidence type="ECO:0000259" key="7">
    <source>
        <dbReference type="PROSITE" id="PS51657"/>
    </source>
</evidence>
<feature type="domain" description="Alphavirus-like MT" evidence="8">
    <location>
        <begin position="103"/>
        <end position="312"/>
    </location>
</feature>
<dbReference type="InterPro" id="IPR001788">
    <property type="entry name" value="RNA-dep_RNA_pol_alsuvir"/>
</dbReference>
<proteinExistence type="evidence at transcript level"/>
<dbReference type="InterPro" id="IPR002588">
    <property type="entry name" value="Alphavirus-like_MT_dom"/>
</dbReference>
<dbReference type="InterPro" id="IPR043646">
    <property type="entry name" value="Chropara_Vmeth_dom"/>
</dbReference>
<keyword evidence="3" id="KW-0067">ATP-binding</keyword>
<evidence type="ECO:0000259" key="6">
    <source>
        <dbReference type="PROSITE" id="PS50802"/>
    </source>
</evidence>
<dbReference type="GO" id="GO:0006396">
    <property type="term" value="P:RNA processing"/>
    <property type="evidence" value="ECO:0007669"/>
    <property type="project" value="InterPro"/>
</dbReference>
<keyword evidence="2" id="KW-0548">Nucleotidyltransferase</keyword>
<sequence>MAYHKAMDKVKVNGMLQDNDKINFICSRVGADVDELMAQVFRTAVTDPTSVHGVAIRNMCMNKLEKDAEKYSRAALANVGISQALKQDDQELLKTLYPEYTIYFTNKSRETHGFAHASRILETSLVMQRLHYYSSTKQKPYSVYLKDVGGSRIHHGLKGNCAVHVCAPILNQEDEIRRLKADAKLKSVSSSGYRNDNVARSVMAMTSIGKHYCNNKSQNCDVKANALMFIHSIYDMTMLDVANSMSAANATIAAGSFIFDPLIVMLNKGVLHKLNVTWEKFTVNNVWHIKFSFLNDSQPAYVHSYKNYLALINTVYFSNAKKTRHYAFRLEDNRAGIQFFSIYQLSHYKIPASTTIIDRHTFSANDYYRVTYYTMIEDFSIDTKLKKINLYVPTILWDQVYDSLYQQTEGSFTMSRAHELVMSYNRKTIICGQTVSHNVKIPSYAVDKVASALYVRVYIDKYLSSKTLTFILSDIDRVRKMSNTGLLKYLWYTLKEKFSELFVTHDLKSQETIVPYAAWDELSKLYKLPVDVTSAVTATTISTQIPEIIQAQLDTSLFSDVDYIQEQEIPITPITRTPSVSSISGSSTSLTSTTGSDYASICSEPAPSPIRDYVYQHYDSIPGVVQSVPGDGDCLFHAVMALMRYHDIECPSSPHDMRLALANDVQTNKSKYFGDINDLVSYTEFMSDLTTDNRPTDMTTLNALAIFYGFTAELYYDTNIQSLKNKKMVYDNNGPTIAVKFTIESGSIGHFEPIIHDELISDKKDDLMVMLNETQKSIDDFIEMTRDDETLQQRFHVTLKLGDEYDVSRSLIHIMNEFNVCSFPALMITNKTNSVCAFDSIEGPLNLVSDKIITTKRTNTSTSAIQLDKISDYICNICDAHKMVIVDVASYDYNDDDNTIQIILDVMDTMVVDDSDLIVRFNITPTKKFVCELATIMSWFSKSAITYGISEGTTTPTRYLVCYGLKKRPLHIDSEDYTKILASVEHQLIRQEYYGFSVHMDALSVLYDNKEINYVTDFDYESCFNMSQKILKGGSLRDLRNFIKLIVSIYKNVNAFETGTAVAKCNDILPDIIRKFKIDVQNTYTSFMQFVTKMKFSKNKVKKIQEIFSNKITDIQPITTNYVDLMCVCKKKSYCPNIDGLYVASCDCDVVIVLITNGYVVKFVRDSYYVKNAIRNTIVKRMYRTATEVKQKYIAEIAHRSFQFTYDMQIIDNFNLNREIDIQIIESLKKKISSATVDDVKHNDENVNCDKPAHVYCPINDKVQLSDAINSAVKMSSIEPTPDIEHRIFSKDPQVNSLKNSFIEISNIWLRTQTYHETELKLVYNTALKTCDVDKISKWLYTRPDNVHVNYYGKWLPDKPTIDYMFVYACDGFKKKICANKDELYVVADYTEKKFEPVFLQKTKNILDTIDKISLKTKFHFISGVPGCGKTTYIMKHHSDNDLVLSATKAGAIEFRQRAAEKKKPNVKNRYRTVYSYVYNETTEFDTIWIDEAMMLHPGMIFAIAVLSKCKNMHMIGDPKQIPYYTRIDYPSRYHIFSNIFPIDKELSTSYRCPKDVADYMKRYYNKFTSESKIIKSLNRLYVSGVSEVPVSYDAYLTFTQSDKQLLLGLFNNVYTIHEYQGKQDKNICLFRGSPTPITTYDSIEHHIVGLTRHTHSFVYATVVMDKLYESIDELRGGGNNIDYTATNIMTNIKSYDVLYFDTGKTNALHLDIKNYIVKLSNSASSKVHNDLIGDNYILHTYKQRSGKMLYHATIYNVNNNKKLLKSLKLITNNVYDSPFHKSNDFIHIINSFDKILDWRLFTSNISHSLKYMVHDLNNTLNKYRLVDVIKKNHDLYFCDRIYDDVHNDDATDIKPPGILPDVCVLIYTDMNYDFGTTSRFKFVDYTVGSISSIHEGKKYCNVAILSKHLVKQLNKTNDGTSIKNFKSINALINYYQYDECYDDVRVLQSFIDTMLPNAVDIKTDYDVAMVAHSDFSVHLQFASFDSSMIHYPIKFFDSVKPVLSTAMSPPRPTNSLKELTKAIEKRNCAVPKIQVTMDVWAKAKELFNKLTRLVYDDTIHDDISFTELDLQDWIDTQDSNIINLVKNVHYNDLKVNSYNLTIKKNSKPALDMSAVNTYASLQTVVFTPKDFNTLFCPMFKIMKKRMIDTMNDKFIMYTDMPPSKFSELLTKKFSTYILKEYHSLEFDVSKYDKSQNLLHLLVDCMIMRHFGIPECFVTMWFNGHCDTKLYDPGNRFYCDVYFQRKSGDPSTWLLNTQQILTMIVNCIPEPAWAQIILVVASGDDSEIFSTGKLQICTSRFSNVFNYEVKVYDKYTSMYFCSKFLIITEYGTYMLPDIYKLIKKLGRHDLKSRDHVLSFRNSVLDSLKDFSVPHDIMIQYEKSMYDRYKFPGTISINTVYQSLCKLTYDSTAFENLYIPNPDYYSNKYGKLSDL</sequence>
<dbReference type="GO" id="GO:0003968">
    <property type="term" value="F:RNA-directed RNA polymerase activity"/>
    <property type="evidence" value="ECO:0007669"/>
    <property type="project" value="InterPro"/>
</dbReference>
<dbReference type="InterPro" id="IPR027351">
    <property type="entry name" value="(+)RNA_virus_helicase_core_dom"/>
</dbReference>